<dbReference type="RefSeq" id="WP_160627995.1">
    <property type="nucleotide sequence ID" value="NZ_CP047593.1"/>
</dbReference>
<name>A0A6P1M5D4_9BACT</name>
<dbReference type="Pfam" id="PF00392">
    <property type="entry name" value="GntR"/>
    <property type="match status" value="1"/>
</dbReference>
<dbReference type="PROSITE" id="PS50949">
    <property type="entry name" value="HTH_GNTR"/>
    <property type="match status" value="1"/>
</dbReference>
<dbReference type="KEGG" id="taer:GT409_06195"/>
<keyword evidence="7" id="KW-1185">Reference proteome</keyword>
<dbReference type="InterPro" id="IPR036390">
    <property type="entry name" value="WH_DNA-bd_sf"/>
</dbReference>
<dbReference type="Gene3D" id="1.10.10.10">
    <property type="entry name" value="Winged helix-like DNA-binding domain superfamily/Winged helix DNA-binding domain"/>
    <property type="match status" value="1"/>
</dbReference>
<dbReference type="GO" id="GO:0003700">
    <property type="term" value="F:DNA-binding transcription factor activity"/>
    <property type="evidence" value="ECO:0007669"/>
    <property type="project" value="InterPro"/>
</dbReference>
<organism evidence="6 7">
    <name type="scientific">Tichowtungia aerotolerans</name>
    <dbReference type="NCBI Taxonomy" id="2697043"/>
    <lineage>
        <taxon>Bacteria</taxon>
        <taxon>Pseudomonadati</taxon>
        <taxon>Kiritimatiellota</taxon>
        <taxon>Tichowtungiia</taxon>
        <taxon>Tichowtungiales</taxon>
        <taxon>Tichowtungiaceae</taxon>
        <taxon>Tichowtungia</taxon>
    </lineage>
</organism>
<dbReference type="InterPro" id="IPR028082">
    <property type="entry name" value="Peripla_BP_I"/>
</dbReference>
<dbReference type="CDD" id="cd06267">
    <property type="entry name" value="PBP1_LacI_sugar_binding-like"/>
    <property type="match status" value="1"/>
</dbReference>
<sequence>MARKVKYMEIYHRIKEQILAGEYRVDDRLPTEKEFADQYDVSVHTVRQAMALFKTEGVIRKIAGSGTFVDAMPGAGGSQAVAAKNIGIVVWQRSRHIFPRILPAVEETIFPHGYHNVVCNTGNDPQREREVIERLIQQGIRGFIISPISWDKQCLENYRYIQDRNIPLVMINRRARGIRATSVSVNNEEVGYMAARRLLEAGHRKIGHLSSSAIRDELTNGRIRGYRRALKEFNVPFDERLVVYDQSDEHTVPGANGAKQLFSQNQDVTGVFCVNDHHVPGLVQAAEKAGRRVPDDLSVVSFDQSMEVQNSLSFQLDTQKYPAANVGICAAKELLTQIEGDDSMVKTIELDPIPVHGHSCLEVQAAE</sequence>
<evidence type="ECO:0000259" key="5">
    <source>
        <dbReference type="PROSITE" id="PS50949"/>
    </source>
</evidence>
<keyword evidence="4" id="KW-0804">Transcription</keyword>
<accession>A0A6P1M5D4</accession>
<dbReference type="GO" id="GO:0000976">
    <property type="term" value="F:transcription cis-regulatory region binding"/>
    <property type="evidence" value="ECO:0007669"/>
    <property type="project" value="TreeGrafter"/>
</dbReference>
<evidence type="ECO:0000256" key="1">
    <source>
        <dbReference type="ARBA" id="ARBA00022491"/>
    </source>
</evidence>
<dbReference type="InterPro" id="IPR000524">
    <property type="entry name" value="Tscrpt_reg_HTH_GntR"/>
</dbReference>
<dbReference type="Proteomes" id="UP000464954">
    <property type="component" value="Chromosome"/>
</dbReference>
<evidence type="ECO:0000256" key="3">
    <source>
        <dbReference type="ARBA" id="ARBA00023125"/>
    </source>
</evidence>
<dbReference type="SMART" id="SM00345">
    <property type="entry name" value="HTH_GNTR"/>
    <property type="match status" value="1"/>
</dbReference>
<keyword evidence="2" id="KW-0805">Transcription regulation</keyword>
<proteinExistence type="predicted"/>
<evidence type="ECO:0000256" key="4">
    <source>
        <dbReference type="ARBA" id="ARBA00023163"/>
    </source>
</evidence>
<protein>
    <submittedName>
        <fullName evidence="6">Substrate-binding domain-containing protein</fullName>
    </submittedName>
</protein>
<dbReference type="AlphaFoldDB" id="A0A6P1M5D4"/>
<dbReference type="InterPro" id="IPR046335">
    <property type="entry name" value="LacI/GalR-like_sensor"/>
</dbReference>
<reference evidence="6 7" key="1">
    <citation type="submission" date="2020-01" db="EMBL/GenBank/DDBJ databases">
        <title>Ponticoccus aerotolerans gen. nov., sp. nov., an anaerobic bacterium and proposal of Ponticoccusceae fam. nov., Ponticoccusles ord. nov. and Ponticoccuse classis nov. in the phylum Kiritimatiellaeota.</title>
        <authorList>
            <person name="Zhou L.Y."/>
            <person name="Du Z.J."/>
        </authorList>
    </citation>
    <scope>NUCLEOTIDE SEQUENCE [LARGE SCALE GENOMIC DNA]</scope>
    <source>
        <strain evidence="6 7">S-5007</strain>
    </source>
</reference>
<dbReference type="EMBL" id="CP047593">
    <property type="protein sequence ID" value="QHI69051.1"/>
    <property type="molecule type" value="Genomic_DNA"/>
</dbReference>
<keyword evidence="1" id="KW-0678">Repressor</keyword>
<gene>
    <name evidence="6" type="ORF">GT409_06195</name>
</gene>
<dbReference type="CDD" id="cd07377">
    <property type="entry name" value="WHTH_GntR"/>
    <property type="match status" value="1"/>
</dbReference>
<evidence type="ECO:0000313" key="6">
    <source>
        <dbReference type="EMBL" id="QHI69051.1"/>
    </source>
</evidence>
<dbReference type="PANTHER" id="PTHR30146:SF148">
    <property type="entry name" value="HTH-TYPE TRANSCRIPTIONAL REPRESSOR PURR-RELATED"/>
    <property type="match status" value="1"/>
</dbReference>
<evidence type="ECO:0000256" key="2">
    <source>
        <dbReference type="ARBA" id="ARBA00023015"/>
    </source>
</evidence>
<dbReference type="SUPFAM" id="SSF46785">
    <property type="entry name" value="Winged helix' DNA-binding domain"/>
    <property type="match status" value="1"/>
</dbReference>
<dbReference type="Pfam" id="PF13377">
    <property type="entry name" value="Peripla_BP_3"/>
    <property type="match status" value="1"/>
</dbReference>
<dbReference type="InterPro" id="IPR036388">
    <property type="entry name" value="WH-like_DNA-bd_sf"/>
</dbReference>
<keyword evidence="3" id="KW-0238">DNA-binding</keyword>
<dbReference type="Gene3D" id="3.40.50.2300">
    <property type="match status" value="2"/>
</dbReference>
<dbReference type="SUPFAM" id="SSF53822">
    <property type="entry name" value="Periplasmic binding protein-like I"/>
    <property type="match status" value="1"/>
</dbReference>
<dbReference type="PANTHER" id="PTHR30146">
    <property type="entry name" value="LACI-RELATED TRANSCRIPTIONAL REPRESSOR"/>
    <property type="match status" value="1"/>
</dbReference>
<evidence type="ECO:0000313" key="7">
    <source>
        <dbReference type="Proteomes" id="UP000464954"/>
    </source>
</evidence>
<feature type="domain" description="HTH gntR-type" evidence="5">
    <location>
        <begin position="4"/>
        <end position="72"/>
    </location>
</feature>